<dbReference type="Gene3D" id="1.10.1740.10">
    <property type="match status" value="1"/>
</dbReference>
<gene>
    <name evidence="7" type="ORF">HMPREF1535_01376</name>
</gene>
<evidence type="ECO:0000259" key="6">
    <source>
        <dbReference type="Pfam" id="PF08281"/>
    </source>
</evidence>
<protein>
    <submittedName>
        <fullName evidence="7">Sigma-70 family RNA polymerase sigma factor</fullName>
    </submittedName>
</protein>
<comment type="similarity">
    <text evidence="1">Belongs to the sigma-70 factor family. ECF subfamily.</text>
</comment>
<dbReference type="STRING" id="927665.HMPREF1535_01376"/>
<dbReference type="Proteomes" id="UP000033047">
    <property type="component" value="Unassembled WGS sequence"/>
</dbReference>
<dbReference type="GO" id="GO:0016987">
    <property type="term" value="F:sigma factor activity"/>
    <property type="evidence" value="ECO:0007669"/>
    <property type="project" value="UniProtKB-KW"/>
</dbReference>
<dbReference type="PANTHER" id="PTHR43133">
    <property type="entry name" value="RNA POLYMERASE ECF-TYPE SIGMA FACTO"/>
    <property type="match status" value="1"/>
</dbReference>
<proteinExistence type="inferred from homology"/>
<dbReference type="InterPro" id="IPR013325">
    <property type="entry name" value="RNA_pol_sigma_r2"/>
</dbReference>
<evidence type="ECO:0000256" key="2">
    <source>
        <dbReference type="ARBA" id="ARBA00023015"/>
    </source>
</evidence>
<feature type="domain" description="RNA polymerase sigma-70 region 2" evidence="5">
    <location>
        <begin position="25"/>
        <end position="89"/>
    </location>
</feature>
<dbReference type="Pfam" id="PF04542">
    <property type="entry name" value="Sigma70_r2"/>
    <property type="match status" value="1"/>
</dbReference>
<accession>A0A0F5JJ10</accession>
<reference evidence="7 8" key="1">
    <citation type="submission" date="2013-04" db="EMBL/GenBank/DDBJ databases">
        <title>The Genome Sequence of Parabacteroides goldsteinii DSM 19448.</title>
        <authorList>
            <consortium name="The Broad Institute Genomics Platform"/>
            <person name="Earl A."/>
            <person name="Ward D."/>
            <person name="Feldgarden M."/>
            <person name="Gevers D."/>
            <person name="Martens E."/>
            <person name="Sakamoto M."/>
            <person name="Benno Y."/>
            <person name="Song Y."/>
            <person name="Liu C."/>
            <person name="Lee J."/>
            <person name="Bolanos M."/>
            <person name="Vaisanen M.L."/>
            <person name="Finegold S.M."/>
            <person name="Walker B."/>
            <person name="Young S."/>
            <person name="Zeng Q."/>
            <person name="Gargeya S."/>
            <person name="Fitzgerald M."/>
            <person name="Haas B."/>
            <person name="Abouelleil A."/>
            <person name="Allen A.W."/>
            <person name="Alvarado L."/>
            <person name="Arachchi H.M."/>
            <person name="Berlin A.M."/>
            <person name="Chapman S.B."/>
            <person name="Gainer-Dewar J."/>
            <person name="Goldberg J."/>
            <person name="Griggs A."/>
            <person name="Gujja S."/>
            <person name="Hansen M."/>
            <person name="Howarth C."/>
            <person name="Imamovic A."/>
            <person name="Ireland A."/>
            <person name="Larimer J."/>
            <person name="McCowan C."/>
            <person name="Murphy C."/>
            <person name="Pearson M."/>
            <person name="Poon T.W."/>
            <person name="Priest M."/>
            <person name="Roberts A."/>
            <person name="Saif S."/>
            <person name="Shea T."/>
            <person name="Sisk P."/>
            <person name="Sykes S."/>
            <person name="Wortman J."/>
            <person name="Nusbaum C."/>
            <person name="Birren B."/>
        </authorList>
    </citation>
    <scope>NUCLEOTIDE SEQUENCE [LARGE SCALE GENOMIC DNA]</scope>
    <source>
        <strain evidence="7 8">DSM 19448</strain>
    </source>
</reference>
<dbReference type="SUPFAM" id="SSF88659">
    <property type="entry name" value="Sigma3 and sigma4 domains of RNA polymerase sigma factors"/>
    <property type="match status" value="1"/>
</dbReference>
<keyword evidence="3" id="KW-0731">Sigma factor</keyword>
<dbReference type="PANTHER" id="PTHR43133:SF46">
    <property type="entry name" value="RNA POLYMERASE SIGMA-70 FACTOR ECF SUBFAMILY"/>
    <property type="match status" value="1"/>
</dbReference>
<dbReference type="SUPFAM" id="SSF88946">
    <property type="entry name" value="Sigma2 domain of RNA polymerase sigma factors"/>
    <property type="match status" value="1"/>
</dbReference>
<dbReference type="InterPro" id="IPR039425">
    <property type="entry name" value="RNA_pol_sigma-70-like"/>
</dbReference>
<name>A0A0F5JJ10_9BACT</name>
<dbReference type="Gene3D" id="1.10.10.10">
    <property type="entry name" value="Winged helix-like DNA-binding domain superfamily/Winged helix DNA-binding domain"/>
    <property type="match status" value="1"/>
</dbReference>
<keyword evidence="2" id="KW-0805">Transcription regulation</keyword>
<dbReference type="InterPro" id="IPR007627">
    <property type="entry name" value="RNA_pol_sigma70_r2"/>
</dbReference>
<dbReference type="GO" id="GO:0006352">
    <property type="term" value="P:DNA-templated transcription initiation"/>
    <property type="evidence" value="ECO:0007669"/>
    <property type="project" value="InterPro"/>
</dbReference>
<organism evidence="7 8">
    <name type="scientific">Parabacteroides goldsteinii DSM 19448 = WAL 12034</name>
    <dbReference type="NCBI Taxonomy" id="927665"/>
    <lineage>
        <taxon>Bacteria</taxon>
        <taxon>Pseudomonadati</taxon>
        <taxon>Bacteroidota</taxon>
        <taxon>Bacteroidia</taxon>
        <taxon>Bacteroidales</taxon>
        <taxon>Tannerellaceae</taxon>
        <taxon>Parabacteroides</taxon>
    </lineage>
</organism>
<feature type="domain" description="RNA polymerase sigma factor 70 region 4 type 2" evidence="6">
    <location>
        <begin position="126"/>
        <end position="175"/>
    </location>
</feature>
<dbReference type="InterPro" id="IPR013249">
    <property type="entry name" value="RNA_pol_sigma70_r4_t2"/>
</dbReference>
<evidence type="ECO:0000313" key="8">
    <source>
        <dbReference type="Proteomes" id="UP000033047"/>
    </source>
</evidence>
<dbReference type="AlphaFoldDB" id="A0A0F5JJ10"/>
<dbReference type="EMBL" id="AQHV01000009">
    <property type="protein sequence ID" value="KKB57555.1"/>
    <property type="molecule type" value="Genomic_DNA"/>
</dbReference>
<dbReference type="GO" id="GO:0003677">
    <property type="term" value="F:DNA binding"/>
    <property type="evidence" value="ECO:0007669"/>
    <property type="project" value="InterPro"/>
</dbReference>
<sequence length="188" mass="22733">MSDQMHIDSLWKRFLKGDDRAYTELYNLYIDDLFAYGMHFTTNRESVKDCIQEVFISLYKDRSKQRKVNNIKSYLFVSLKNELFDLFKKSVEYYQIETIEPVFQTEYSVEDQFLKNETASNNVARVKKLLQVLSPKQNEVIYYRYVEEMSYDEIGELMHMNNQSVRNLVHRSILKIRELMHNDIFVRF</sequence>
<evidence type="ECO:0000259" key="5">
    <source>
        <dbReference type="Pfam" id="PF04542"/>
    </source>
</evidence>
<dbReference type="NCBIfam" id="TIGR02937">
    <property type="entry name" value="sigma70-ECF"/>
    <property type="match status" value="1"/>
</dbReference>
<dbReference type="InterPro" id="IPR014284">
    <property type="entry name" value="RNA_pol_sigma-70_dom"/>
</dbReference>
<dbReference type="HOGENOM" id="CLU_047691_4_2_10"/>
<dbReference type="PATRIC" id="fig|927665.4.peg.1408"/>
<dbReference type="Pfam" id="PF08281">
    <property type="entry name" value="Sigma70_r4_2"/>
    <property type="match status" value="1"/>
</dbReference>
<dbReference type="InterPro" id="IPR036388">
    <property type="entry name" value="WH-like_DNA-bd_sf"/>
</dbReference>
<evidence type="ECO:0000256" key="3">
    <source>
        <dbReference type="ARBA" id="ARBA00023082"/>
    </source>
</evidence>
<keyword evidence="4" id="KW-0804">Transcription</keyword>
<evidence type="ECO:0000256" key="4">
    <source>
        <dbReference type="ARBA" id="ARBA00023163"/>
    </source>
</evidence>
<evidence type="ECO:0000313" key="7">
    <source>
        <dbReference type="EMBL" id="KKB57555.1"/>
    </source>
</evidence>
<dbReference type="CDD" id="cd06171">
    <property type="entry name" value="Sigma70_r4"/>
    <property type="match status" value="1"/>
</dbReference>
<evidence type="ECO:0000256" key="1">
    <source>
        <dbReference type="ARBA" id="ARBA00010641"/>
    </source>
</evidence>
<comment type="caution">
    <text evidence="7">The sequence shown here is derived from an EMBL/GenBank/DDBJ whole genome shotgun (WGS) entry which is preliminary data.</text>
</comment>
<dbReference type="InterPro" id="IPR013324">
    <property type="entry name" value="RNA_pol_sigma_r3/r4-like"/>
</dbReference>